<dbReference type="InterPro" id="IPR016162">
    <property type="entry name" value="Ald_DH_N"/>
</dbReference>
<dbReference type="EMBL" id="CAFZ01000286">
    <property type="protein sequence ID" value="CCA74176.1"/>
    <property type="molecule type" value="Genomic_DNA"/>
</dbReference>
<name>G4TS83_SERID</name>
<dbReference type="PIRSF" id="PIRSF036492">
    <property type="entry name" value="ALDH"/>
    <property type="match status" value="1"/>
</dbReference>
<comment type="caution">
    <text evidence="7">The sequence shown here is derived from an EMBL/GenBank/DDBJ whole genome shotgun (WGS) entry which is preliminary data.</text>
</comment>
<dbReference type="FunFam" id="3.40.309.10:FF:000003">
    <property type="entry name" value="Aldehyde dehydrogenase"/>
    <property type="match status" value="1"/>
</dbReference>
<evidence type="ECO:0000259" key="6">
    <source>
        <dbReference type="Pfam" id="PF00171"/>
    </source>
</evidence>
<gene>
    <name evidence="7" type="ORF">PIIN_08129</name>
</gene>
<evidence type="ECO:0000256" key="3">
    <source>
        <dbReference type="ARBA" id="ARBA00023027"/>
    </source>
</evidence>
<dbReference type="OrthoDB" id="440325at2759"/>
<dbReference type="STRING" id="1109443.G4TS83"/>
<feature type="domain" description="Aldehyde dehydrogenase" evidence="6">
    <location>
        <begin position="6"/>
        <end position="433"/>
    </location>
</feature>
<keyword evidence="8" id="KW-1185">Reference proteome</keyword>
<accession>G4TS83</accession>
<dbReference type="PANTHER" id="PTHR43570">
    <property type="entry name" value="ALDEHYDE DEHYDROGENASE"/>
    <property type="match status" value="1"/>
</dbReference>
<organism evidence="7 8">
    <name type="scientific">Serendipita indica (strain DSM 11827)</name>
    <name type="common">Root endophyte fungus</name>
    <name type="synonym">Piriformospora indica</name>
    <dbReference type="NCBI Taxonomy" id="1109443"/>
    <lineage>
        <taxon>Eukaryota</taxon>
        <taxon>Fungi</taxon>
        <taxon>Dikarya</taxon>
        <taxon>Basidiomycota</taxon>
        <taxon>Agaricomycotina</taxon>
        <taxon>Agaricomycetes</taxon>
        <taxon>Sebacinales</taxon>
        <taxon>Serendipitaceae</taxon>
        <taxon>Serendipita</taxon>
    </lineage>
</organism>
<dbReference type="InParanoid" id="G4TS83"/>
<evidence type="ECO:0000256" key="2">
    <source>
        <dbReference type="ARBA" id="ARBA00023002"/>
    </source>
</evidence>
<evidence type="ECO:0000313" key="7">
    <source>
        <dbReference type="EMBL" id="CCA74176.1"/>
    </source>
</evidence>
<dbReference type="GO" id="GO:0004029">
    <property type="term" value="F:aldehyde dehydrogenase (NAD+) activity"/>
    <property type="evidence" value="ECO:0007669"/>
    <property type="project" value="TreeGrafter"/>
</dbReference>
<evidence type="ECO:0000256" key="5">
    <source>
        <dbReference type="PIRSR" id="PIRSR036492-1"/>
    </source>
</evidence>
<feature type="active site" evidence="5">
    <location>
        <position position="253"/>
    </location>
</feature>
<dbReference type="GO" id="GO:0006081">
    <property type="term" value="P:aldehyde metabolic process"/>
    <property type="evidence" value="ECO:0007669"/>
    <property type="project" value="InterPro"/>
</dbReference>
<dbReference type="Pfam" id="PF00171">
    <property type="entry name" value="Aldedh"/>
    <property type="match status" value="1"/>
</dbReference>
<dbReference type="Gene3D" id="3.40.605.10">
    <property type="entry name" value="Aldehyde Dehydrogenase, Chain A, domain 1"/>
    <property type="match status" value="1"/>
</dbReference>
<dbReference type="FunFam" id="3.40.605.10:FF:000004">
    <property type="entry name" value="Aldehyde dehydrogenase"/>
    <property type="match status" value="1"/>
</dbReference>
<dbReference type="InterPro" id="IPR016161">
    <property type="entry name" value="Ald_DH/histidinol_DH"/>
</dbReference>
<feature type="active site" evidence="5">
    <location>
        <position position="218"/>
    </location>
</feature>
<dbReference type="Gene3D" id="3.40.309.10">
    <property type="entry name" value="Aldehyde Dehydrogenase, Chain A, domain 2"/>
    <property type="match status" value="1"/>
</dbReference>
<reference evidence="7 8" key="1">
    <citation type="journal article" date="2011" name="PLoS Pathog.">
        <title>Endophytic Life Strategies Decoded by Genome and Transcriptome Analyses of the Mutualistic Root Symbiont Piriformospora indica.</title>
        <authorList>
            <person name="Zuccaro A."/>
            <person name="Lahrmann U."/>
            <person name="Guldener U."/>
            <person name="Langen G."/>
            <person name="Pfiffi S."/>
            <person name="Biedenkopf D."/>
            <person name="Wong P."/>
            <person name="Samans B."/>
            <person name="Grimm C."/>
            <person name="Basiewicz M."/>
            <person name="Murat C."/>
            <person name="Martin F."/>
            <person name="Kogel K.H."/>
        </authorList>
    </citation>
    <scope>NUCLEOTIDE SEQUENCE [LARGE SCALE GENOMIC DNA]</scope>
    <source>
        <strain evidence="7 8">DSM 11827</strain>
    </source>
</reference>
<dbReference type="Proteomes" id="UP000007148">
    <property type="component" value="Unassembled WGS sequence"/>
</dbReference>
<dbReference type="OMA" id="AVHLTNQ"/>
<keyword evidence="3" id="KW-0520">NAD</keyword>
<dbReference type="PANTHER" id="PTHR43570:SF16">
    <property type="entry name" value="ALDEHYDE DEHYDROGENASE TYPE III, ISOFORM Q"/>
    <property type="match status" value="1"/>
</dbReference>
<proteinExistence type="inferred from homology"/>
<dbReference type="InterPro" id="IPR015590">
    <property type="entry name" value="Aldehyde_DH_dom"/>
</dbReference>
<protein>
    <recommendedName>
        <fullName evidence="4">Aldehyde dehydrogenase</fullName>
    </recommendedName>
</protein>
<sequence length="516" mass="56752">MSSVKYTSLDEIQKIHDTLEASFLSGRMRDIPARKHQLARLAYMIKENVPAICDALRVDMNRPPTETVLNETSLVVGEAALAYSKVSTWSKDIIPSTLLTFKPMRPRIKPTPKGVVLIISPFNYPWLLTFVPLIGAIAAGNTVVLKVPETLEKTTPLMEELVRKYLDPNVVRVVVGSVQETTKLLQLKWDHILFTGSARVGHIVSAAAAKFNTPLTLELGGKCPVIVDPANANYKIIAKRILWGRTSNAGQTCTAPEYILIPRHAQSDLAKALKEVYATFFPEENALPHMVSGDATKRVAGYLERTQGEIVAGGKVDIADKFIAPTVLCGVGGDDVVMQDEIFGPLLSIVPVEDLDEAIAFINKRPQALAIYVFSHDDAFKERVTRSTRSGAIAFNDVVMQTGMRGLPFGGSGASGYGSYKGKYGFDTFTHFRSSMETPSWVEPFLSVRYPPYTKSKEASGLRLVDASLPFDNQGRATLLSKALHWIPHAILFMILGYILHRHLSTIEGARALLPF</sequence>
<dbReference type="InterPro" id="IPR012394">
    <property type="entry name" value="Aldehyde_DH_NAD(P)"/>
</dbReference>
<dbReference type="SUPFAM" id="SSF53720">
    <property type="entry name" value="ALDH-like"/>
    <property type="match status" value="1"/>
</dbReference>
<dbReference type="GO" id="GO:0005737">
    <property type="term" value="C:cytoplasm"/>
    <property type="evidence" value="ECO:0007669"/>
    <property type="project" value="TreeGrafter"/>
</dbReference>
<evidence type="ECO:0000313" key="8">
    <source>
        <dbReference type="Proteomes" id="UP000007148"/>
    </source>
</evidence>
<dbReference type="HOGENOM" id="CLU_005391_3_1_1"/>
<dbReference type="AlphaFoldDB" id="G4TS83"/>
<keyword evidence="2 4" id="KW-0560">Oxidoreductase</keyword>
<evidence type="ECO:0000256" key="1">
    <source>
        <dbReference type="ARBA" id="ARBA00009986"/>
    </source>
</evidence>
<evidence type="ECO:0000256" key="4">
    <source>
        <dbReference type="PIRNR" id="PIRNR036492"/>
    </source>
</evidence>
<dbReference type="eggNOG" id="KOG2456">
    <property type="taxonomic scope" value="Eukaryota"/>
</dbReference>
<comment type="similarity">
    <text evidence="1 4">Belongs to the aldehyde dehydrogenase family.</text>
</comment>
<dbReference type="InterPro" id="IPR016163">
    <property type="entry name" value="Ald_DH_C"/>
</dbReference>